<gene>
    <name evidence="2" type="ORF">DRJ33_05315</name>
</gene>
<dbReference type="SUPFAM" id="SSF53474">
    <property type="entry name" value="alpha/beta-Hydrolases"/>
    <property type="match status" value="1"/>
</dbReference>
<dbReference type="Pfam" id="PF12697">
    <property type="entry name" value="Abhydrolase_6"/>
    <property type="match status" value="1"/>
</dbReference>
<sequence>MYYTPSGIHFVDEGSGKPIVLVHGAFGSLEDWSPISSILKNSFRIIALDLKGHGKSAPIEGRCNLDIMALAVNDVINHLKLNKYVLVCTSLGAAVALRCAIARIKGLEKLVLIAPLIKGPSTIGYKMMKFLHKLGAVNLRKLITEATLRELKEPGEDLALKVKSKLKSIPEDFFFNIAECIVSVNLRDALGLVRVPTLIIVGDEDRLTPLKHVSQAPKKQPNIKVKVLEKAGHLLILERSSEVAQLIADFTSK</sequence>
<dbReference type="InterPro" id="IPR050228">
    <property type="entry name" value="Carboxylesterase_BioH"/>
</dbReference>
<organism evidence="2 3">
    <name type="scientific">Thermoproteota archaeon</name>
    <dbReference type="NCBI Taxonomy" id="2056631"/>
    <lineage>
        <taxon>Archaea</taxon>
        <taxon>Thermoproteota</taxon>
    </lineage>
</organism>
<accession>A0A497EYI7</accession>
<evidence type="ECO:0000259" key="1">
    <source>
        <dbReference type="Pfam" id="PF12697"/>
    </source>
</evidence>
<dbReference type="InterPro" id="IPR000639">
    <property type="entry name" value="Epox_hydrolase-like"/>
</dbReference>
<comment type="caution">
    <text evidence="2">The sequence shown here is derived from an EMBL/GenBank/DDBJ whole genome shotgun (WGS) entry which is preliminary data.</text>
</comment>
<dbReference type="EMBL" id="QMQX01000089">
    <property type="protein sequence ID" value="RLE51718.1"/>
    <property type="molecule type" value="Genomic_DNA"/>
</dbReference>
<dbReference type="Gene3D" id="3.40.50.1820">
    <property type="entry name" value="alpha/beta hydrolase"/>
    <property type="match status" value="1"/>
</dbReference>
<proteinExistence type="predicted"/>
<dbReference type="PRINTS" id="PR00111">
    <property type="entry name" value="ABHYDROLASE"/>
</dbReference>
<name>A0A497EYI7_9CREN</name>
<reference evidence="2 3" key="1">
    <citation type="submission" date="2018-06" db="EMBL/GenBank/DDBJ databases">
        <title>Extensive metabolic versatility and redundancy in microbially diverse, dynamic hydrothermal sediments.</title>
        <authorList>
            <person name="Dombrowski N."/>
            <person name="Teske A."/>
            <person name="Baker B.J."/>
        </authorList>
    </citation>
    <scope>NUCLEOTIDE SEQUENCE [LARGE SCALE GENOMIC DNA]</scope>
    <source>
        <strain evidence="2">B34_G17</strain>
    </source>
</reference>
<dbReference type="AlphaFoldDB" id="A0A497EYI7"/>
<dbReference type="InterPro" id="IPR000073">
    <property type="entry name" value="AB_hydrolase_1"/>
</dbReference>
<dbReference type="PRINTS" id="PR00412">
    <property type="entry name" value="EPOXHYDRLASE"/>
</dbReference>
<feature type="domain" description="AB hydrolase-1" evidence="1">
    <location>
        <begin position="19"/>
        <end position="245"/>
    </location>
</feature>
<evidence type="ECO:0000313" key="3">
    <source>
        <dbReference type="Proteomes" id="UP000272051"/>
    </source>
</evidence>
<protein>
    <recommendedName>
        <fullName evidence="1">AB hydrolase-1 domain-containing protein</fullName>
    </recommendedName>
</protein>
<dbReference type="PANTHER" id="PTHR43194:SF2">
    <property type="entry name" value="PEROXISOMAL MEMBRANE PROTEIN LPX1"/>
    <property type="match status" value="1"/>
</dbReference>
<dbReference type="InterPro" id="IPR029058">
    <property type="entry name" value="AB_hydrolase_fold"/>
</dbReference>
<dbReference type="GO" id="GO:0003824">
    <property type="term" value="F:catalytic activity"/>
    <property type="evidence" value="ECO:0007669"/>
    <property type="project" value="InterPro"/>
</dbReference>
<dbReference type="Proteomes" id="UP000272051">
    <property type="component" value="Unassembled WGS sequence"/>
</dbReference>
<evidence type="ECO:0000313" key="2">
    <source>
        <dbReference type="EMBL" id="RLE51718.1"/>
    </source>
</evidence>
<dbReference type="PANTHER" id="PTHR43194">
    <property type="entry name" value="HYDROLASE ALPHA/BETA FOLD FAMILY"/>
    <property type="match status" value="1"/>
</dbReference>